<dbReference type="InterPro" id="IPR029044">
    <property type="entry name" value="Nucleotide-diphossugar_trans"/>
</dbReference>
<dbReference type="AlphaFoldDB" id="A0A1S6IMB0"/>
<feature type="domain" description="Glycosyltransferase 2-like" evidence="1">
    <location>
        <begin position="24"/>
        <end position="158"/>
    </location>
</feature>
<keyword evidence="2" id="KW-0328">Glycosyltransferase</keyword>
<dbReference type="GO" id="GO:0006487">
    <property type="term" value="P:protein N-linked glycosylation"/>
    <property type="evidence" value="ECO:0007669"/>
    <property type="project" value="TreeGrafter"/>
</dbReference>
<evidence type="ECO:0000259" key="1">
    <source>
        <dbReference type="Pfam" id="PF00535"/>
    </source>
</evidence>
<dbReference type="EMBL" id="CP019728">
    <property type="protein sequence ID" value="AQS52677.1"/>
    <property type="molecule type" value="Genomic_DNA"/>
</dbReference>
<reference evidence="2 3" key="1">
    <citation type="journal article" date="2014" name="Int. J. Syst. Evol. Microbiol.">
        <title>Jeotgalibaca dankookensis gen. nov., sp. nov., a member of the family Carnobacteriaceae, isolated from seujeot (Korean traditional food).</title>
        <authorList>
            <person name="Lee D.G."/>
            <person name="Trujillo M.E."/>
            <person name="Kang H."/>
            <person name="Ahn T.Y."/>
        </authorList>
    </citation>
    <scope>NUCLEOTIDE SEQUENCE [LARGE SCALE GENOMIC DNA]</scope>
    <source>
        <strain evidence="2 3">EX-07</strain>
    </source>
</reference>
<dbReference type="SUPFAM" id="SSF53448">
    <property type="entry name" value="Nucleotide-diphospho-sugar transferases"/>
    <property type="match status" value="1"/>
</dbReference>
<gene>
    <name evidence="2" type="primary">ppm1</name>
    <name evidence="2" type="ORF">BW727_100269</name>
</gene>
<evidence type="ECO:0000313" key="2">
    <source>
        <dbReference type="EMBL" id="AQS52677.1"/>
    </source>
</evidence>
<organism evidence="2 3">
    <name type="scientific">Jeotgalibaca dankookensis</name>
    <dbReference type="NCBI Taxonomy" id="708126"/>
    <lineage>
        <taxon>Bacteria</taxon>
        <taxon>Bacillati</taxon>
        <taxon>Bacillota</taxon>
        <taxon>Bacilli</taxon>
        <taxon>Lactobacillales</taxon>
        <taxon>Carnobacteriaceae</taxon>
        <taxon>Jeotgalibaca</taxon>
    </lineage>
</organism>
<protein>
    <submittedName>
        <fullName evidence="2">Polyprenol monophosphomannose synthase</fullName>
        <ecNumber evidence="2">2.4.1.-</ecNumber>
    </submittedName>
</protein>
<dbReference type="EC" id="2.4.1.-" evidence="2"/>
<sequence length="245" mass="27061">MDKVLVVIPTLKPDEHFIAYVNKLIAHGFESILIVNDGSGPEYEAVFEELARQPQVSILSHAVNLGKGRGLKNALNHFLTMKNNGQYAGIITVDSDGQHQVEDVIKIRDAMLADPSKLYLGSRNFNQNGVPQKSSFGNKAISFIFRVLYGKKIADTQTGLRGIPKPIVEKFVALKGEEFEYEMNMLIAAVLSNIEIEEITIQTVYFDDNSQTNFRPVTDSVAIISLVVAAFFKHLAASLGSFLSN</sequence>
<dbReference type="Proteomes" id="UP000188993">
    <property type="component" value="Chromosome"/>
</dbReference>
<accession>A0A1S6IMB0</accession>
<dbReference type="GO" id="GO:0016757">
    <property type="term" value="F:glycosyltransferase activity"/>
    <property type="evidence" value="ECO:0007669"/>
    <property type="project" value="UniProtKB-KW"/>
</dbReference>
<proteinExistence type="predicted"/>
<dbReference type="STRING" id="708126.BW727_100269"/>
<keyword evidence="2" id="KW-0808">Transferase</keyword>
<dbReference type="OrthoDB" id="9810303at2"/>
<dbReference type="PANTHER" id="PTHR10859">
    <property type="entry name" value="GLYCOSYL TRANSFERASE"/>
    <property type="match status" value="1"/>
</dbReference>
<dbReference type="Gene3D" id="3.90.550.10">
    <property type="entry name" value="Spore Coat Polysaccharide Biosynthesis Protein SpsA, Chain A"/>
    <property type="match status" value="1"/>
</dbReference>
<dbReference type="PANTHER" id="PTHR10859:SF114">
    <property type="entry name" value="DOLICHOL-PHOSPHATE MANNOSYLTRANSFERASE"/>
    <property type="match status" value="1"/>
</dbReference>
<keyword evidence="3" id="KW-1185">Reference proteome</keyword>
<evidence type="ECO:0000313" key="3">
    <source>
        <dbReference type="Proteomes" id="UP000188993"/>
    </source>
</evidence>
<name>A0A1S6IMB0_9LACT</name>
<dbReference type="KEGG" id="jda:BW727_100269"/>
<dbReference type="CDD" id="cd04179">
    <property type="entry name" value="DPM_DPG-synthase_like"/>
    <property type="match status" value="1"/>
</dbReference>
<dbReference type="RefSeq" id="WP_062468113.1">
    <property type="nucleotide sequence ID" value="NZ_BBYN01000005.1"/>
</dbReference>
<dbReference type="Pfam" id="PF00535">
    <property type="entry name" value="Glycos_transf_2"/>
    <property type="match status" value="1"/>
</dbReference>
<dbReference type="InterPro" id="IPR001173">
    <property type="entry name" value="Glyco_trans_2-like"/>
</dbReference>